<protein>
    <submittedName>
        <fullName evidence="2">Uncharacterized protein</fullName>
    </submittedName>
</protein>
<reference evidence="2" key="1">
    <citation type="journal article" date="2021" name="G3 (Bethesda)">
        <title>Genome and transcriptome analysis of the beet armyworm Spodoptera exigua reveals targets for pest control. .</title>
        <authorList>
            <person name="Simon S."/>
            <person name="Breeschoten T."/>
            <person name="Jansen H.J."/>
            <person name="Dirks R.P."/>
            <person name="Schranz M.E."/>
            <person name="Ros V.I.D."/>
        </authorList>
    </citation>
    <scope>NUCLEOTIDE SEQUENCE</scope>
    <source>
        <strain evidence="2">TB_SE_WUR_2020</strain>
    </source>
</reference>
<evidence type="ECO:0000256" key="1">
    <source>
        <dbReference type="SAM" id="Phobius"/>
    </source>
</evidence>
<organism evidence="2 3">
    <name type="scientific">Spodoptera exigua</name>
    <name type="common">Beet armyworm</name>
    <name type="synonym">Noctua fulgens</name>
    <dbReference type="NCBI Taxonomy" id="7107"/>
    <lineage>
        <taxon>Eukaryota</taxon>
        <taxon>Metazoa</taxon>
        <taxon>Ecdysozoa</taxon>
        <taxon>Arthropoda</taxon>
        <taxon>Hexapoda</taxon>
        <taxon>Insecta</taxon>
        <taxon>Pterygota</taxon>
        <taxon>Neoptera</taxon>
        <taxon>Endopterygota</taxon>
        <taxon>Lepidoptera</taxon>
        <taxon>Glossata</taxon>
        <taxon>Ditrysia</taxon>
        <taxon>Noctuoidea</taxon>
        <taxon>Noctuidae</taxon>
        <taxon>Amphipyrinae</taxon>
        <taxon>Spodoptera</taxon>
    </lineage>
</organism>
<name>A0A922SQS4_SPOEX</name>
<keyword evidence="1" id="KW-0472">Membrane</keyword>
<keyword evidence="1" id="KW-1133">Transmembrane helix</keyword>
<gene>
    <name evidence="2" type="ORF">HF086_005668</name>
</gene>
<feature type="transmembrane region" description="Helical" evidence="1">
    <location>
        <begin position="63"/>
        <end position="86"/>
    </location>
</feature>
<feature type="transmembrane region" description="Helical" evidence="1">
    <location>
        <begin position="115"/>
        <end position="137"/>
    </location>
</feature>
<dbReference type="Proteomes" id="UP000814243">
    <property type="component" value="Unassembled WGS sequence"/>
</dbReference>
<evidence type="ECO:0000313" key="2">
    <source>
        <dbReference type="EMBL" id="KAH9645123.1"/>
    </source>
</evidence>
<dbReference type="EMBL" id="JACEFF010000057">
    <property type="protein sequence ID" value="KAH9645123.1"/>
    <property type="molecule type" value="Genomic_DNA"/>
</dbReference>
<proteinExistence type="predicted"/>
<feature type="transmembrane region" description="Helical" evidence="1">
    <location>
        <begin position="26"/>
        <end position="51"/>
    </location>
</feature>
<keyword evidence="1" id="KW-0812">Transmembrane</keyword>
<sequence>MCNDLNINLPTLGSFLLLYSLRTGCFVILIWTLLRSFSVLLFFIITMVIIFLPKKSPDDGHNFFVFIGHLVMVVTESFLFIFTIILGSGLYCCKPYHIGQYLICRFLCWISETTLLSILCLGHHHLIGWYLAFLMVISKSANFY</sequence>
<evidence type="ECO:0000313" key="3">
    <source>
        <dbReference type="Proteomes" id="UP000814243"/>
    </source>
</evidence>
<comment type="caution">
    <text evidence="2">The sequence shown here is derived from an EMBL/GenBank/DDBJ whole genome shotgun (WGS) entry which is preliminary data.</text>
</comment>
<accession>A0A922SQS4</accession>
<dbReference type="AlphaFoldDB" id="A0A922SQS4"/>